<sequence>MPEKGKTQVRRDGPTPVKEKSANTSREQHPPNPPFLSAEAANFLASLPTHEALVMLAMMNDGVLPTNYAGPGT</sequence>
<gene>
    <name evidence="1" type="ORF">O1611_g10019</name>
</gene>
<evidence type="ECO:0000313" key="1">
    <source>
        <dbReference type="EMBL" id="KAJ8121753.1"/>
    </source>
</evidence>
<dbReference type="Proteomes" id="UP001153332">
    <property type="component" value="Unassembled WGS sequence"/>
</dbReference>
<organism evidence="1 2">
    <name type="scientific">Lasiodiplodia mahajangana</name>
    <dbReference type="NCBI Taxonomy" id="1108764"/>
    <lineage>
        <taxon>Eukaryota</taxon>
        <taxon>Fungi</taxon>
        <taxon>Dikarya</taxon>
        <taxon>Ascomycota</taxon>
        <taxon>Pezizomycotina</taxon>
        <taxon>Dothideomycetes</taxon>
        <taxon>Dothideomycetes incertae sedis</taxon>
        <taxon>Botryosphaeriales</taxon>
        <taxon>Botryosphaeriaceae</taxon>
        <taxon>Lasiodiplodia</taxon>
    </lineage>
</organism>
<accession>A0ACC2J3H7</accession>
<dbReference type="EMBL" id="JAPUUL010003739">
    <property type="protein sequence ID" value="KAJ8121753.1"/>
    <property type="molecule type" value="Genomic_DNA"/>
</dbReference>
<protein>
    <submittedName>
        <fullName evidence="1">Uncharacterized protein</fullName>
    </submittedName>
</protein>
<name>A0ACC2J3H7_9PEZI</name>
<reference evidence="1" key="1">
    <citation type="submission" date="2022-12" db="EMBL/GenBank/DDBJ databases">
        <title>Genome Sequence of Lasiodiplodia mahajangana.</title>
        <authorList>
            <person name="Buettner E."/>
        </authorList>
    </citation>
    <scope>NUCLEOTIDE SEQUENCE</scope>
    <source>
        <strain evidence="1">VT137</strain>
    </source>
</reference>
<evidence type="ECO:0000313" key="2">
    <source>
        <dbReference type="Proteomes" id="UP001153332"/>
    </source>
</evidence>
<comment type="caution">
    <text evidence="1">The sequence shown here is derived from an EMBL/GenBank/DDBJ whole genome shotgun (WGS) entry which is preliminary data.</text>
</comment>
<proteinExistence type="predicted"/>
<keyword evidence="2" id="KW-1185">Reference proteome</keyword>